<evidence type="ECO:0000313" key="3">
    <source>
        <dbReference type="Proteomes" id="UP000053095"/>
    </source>
</evidence>
<comment type="caution">
    <text evidence="2">The sequence shown here is derived from an EMBL/GenBank/DDBJ whole genome shotgun (WGS) entry which is preliminary data.</text>
</comment>
<protein>
    <submittedName>
        <fullName evidence="2">Uncharacterized protein</fullName>
    </submittedName>
</protein>
<keyword evidence="3" id="KW-1185">Reference proteome</keyword>
<feature type="compositionally biased region" description="Polar residues" evidence="1">
    <location>
        <begin position="10"/>
        <end position="27"/>
    </location>
</feature>
<feature type="compositionally biased region" description="Polar residues" evidence="1">
    <location>
        <begin position="293"/>
        <end position="313"/>
    </location>
</feature>
<feature type="compositionally biased region" description="Polar residues" evidence="1">
    <location>
        <begin position="261"/>
        <end position="287"/>
    </location>
</feature>
<dbReference type="Proteomes" id="UP000053095">
    <property type="component" value="Unassembled WGS sequence"/>
</dbReference>
<name>A0A6N4SLB5_TALPI</name>
<dbReference type="AlphaFoldDB" id="A0A6N4SLB5"/>
<sequence>MASLGETSRGESGTSNAKSQATSPSDTTKSRSLDNQDRNNKPTKDSFNTTTEIQDSQSDNEQPNNDVSSLKPIHEVRTIIQNDFIESLVRTGKDSFDRHLRLQRTSPFWSKLFNPPPEDANSSYRPPPLISREWAEYVVDASRIFFEAGLSVKKVVAIINRAIRFATICLLNGGTEKIYFEDGRNVFYDFTSRGMPKELKAKYKAFLKGMRDSILEGREGAQSDSEMEMEMKSESSDESSSDASESSQLEDTVTPVEDAEMTTSQDASNRQEGTTDTLPWGLSTTPTEVKPSTLHTVENSDTHAQTTQNALQTNKERKRKCQNLKRKERKKRSLARLRAQLLSQSKDTTKSKAEKRKRWRQNRKKKEKMKKRNAAARQATAV</sequence>
<feature type="region of interest" description="Disordered" evidence="1">
    <location>
        <begin position="217"/>
        <end position="382"/>
    </location>
</feature>
<feature type="region of interest" description="Disordered" evidence="1">
    <location>
        <begin position="1"/>
        <end position="70"/>
    </location>
</feature>
<gene>
    <name evidence="2" type="ORF">TCE0_039f12918</name>
</gene>
<accession>A0A6N4SLB5</accession>
<dbReference type="EMBL" id="DF933835">
    <property type="protein sequence ID" value="GAM40513.1"/>
    <property type="molecule type" value="Genomic_DNA"/>
</dbReference>
<proteinExistence type="predicted"/>
<feature type="compositionally biased region" description="Polar residues" evidence="1">
    <location>
        <begin position="45"/>
        <end position="68"/>
    </location>
</feature>
<evidence type="ECO:0000313" key="2">
    <source>
        <dbReference type="EMBL" id="GAM40513.1"/>
    </source>
</evidence>
<organism evidence="2 3">
    <name type="scientific">Talaromyces pinophilus</name>
    <name type="common">Penicillium pinophilum</name>
    <dbReference type="NCBI Taxonomy" id="128442"/>
    <lineage>
        <taxon>Eukaryota</taxon>
        <taxon>Fungi</taxon>
        <taxon>Dikarya</taxon>
        <taxon>Ascomycota</taxon>
        <taxon>Pezizomycotina</taxon>
        <taxon>Eurotiomycetes</taxon>
        <taxon>Eurotiomycetidae</taxon>
        <taxon>Eurotiales</taxon>
        <taxon>Trichocomaceae</taxon>
        <taxon>Talaromyces</taxon>
        <taxon>Talaromyces sect. Talaromyces</taxon>
    </lineage>
</organism>
<feature type="compositionally biased region" description="Basic residues" evidence="1">
    <location>
        <begin position="316"/>
        <end position="335"/>
    </location>
</feature>
<evidence type="ECO:0000256" key="1">
    <source>
        <dbReference type="SAM" id="MobiDB-lite"/>
    </source>
</evidence>
<reference evidence="3" key="1">
    <citation type="journal article" date="2015" name="Genome Announc.">
        <title>Draft genome sequence of Talaromyces cellulolyticus strain Y-94, a source of lignocellulosic biomass-degrading enzymes.</title>
        <authorList>
            <person name="Fujii T."/>
            <person name="Koike H."/>
            <person name="Sawayama S."/>
            <person name="Yano S."/>
            <person name="Inoue H."/>
        </authorList>
    </citation>
    <scope>NUCLEOTIDE SEQUENCE [LARGE SCALE GENOMIC DNA]</scope>
    <source>
        <strain evidence="3">Y-94</strain>
    </source>
</reference>
<feature type="compositionally biased region" description="Basic residues" evidence="1">
    <location>
        <begin position="353"/>
        <end position="374"/>
    </location>
</feature>
<feature type="compositionally biased region" description="Basic and acidic residues" evidence="1">
    <location>
        <begin position="28"/>
        <end position="44"/>
    </location>
</feature>